<dbReference type="InterPro" id="IPR015517">
    <property type="entry name" value="dCMP_deaminase-rel"/>
</dbReference>
<keyword evidence="3" id="KW-0479">Metal-binding</keyword>
<evidence type="ECO:0000313" key="10">
    <source>
        <dbReference type="EMBL" id="CAF0812571.1"/>
    </source>
</evidence>
<dbReference type="OrthoDB" id="10028815at2759"/>
<protein>
    <recommendedName>
        <fullName evidence="8">dCMP deaminase</fullName>
        <ecNumber evidence="7">3.5.4.12</ecNumber>
    </recommendedName>
    <alternativeName>
        <fullName evidence="8">dCMP deaminase</fullName>
    </alternativeName>
</protein>
<evidence type="ECO:0000256" key="4">
    <source>
        <dbReference type="ARBA" id="ARBA00022727"/>
    </source>
</evidence>
<dbReference type="EMBL" id="CAJNOO010000118">
    <property type="protein sequence ID" value="CAF0812571.1"/>
    <property type="molecule type" value="Genomic_DNA"/>
</dbReference>
<comment type="caution">
    <text evidence="10">The sequence shown here is derived from an EMBL/GenBank/DDBJ whole genome shotgun (WGS) entry which is preliminary data.</text>
</comment>
<evidence type="ECO:0000256" key="2">
    <source>
        <dbReference type="ARBA" id="ARBA00006576"/>
    </source>
</evidence>
<dbReference type="GO" id="GO:0009165">
    <property type="term" value="P:nucleotide biosynthetic process"/>
    <property type="evidence" value="ECO:0007669"/>
    <property type="project" value="UniProtKB-KW"/>
</dbReference>
<dbReference type="PANTHER" id="PTHR11086">
    <property type="entry name" value="DEOXYCYTIDYLATE DEAMINASE-RELATED"/>
    <property type="match status" value="1"/>
</dbReference>
<feature type="domain" description="CMP/dCMP-type deaminase" evidence="9">
    <location>
        <begin position="187"/>
        <end position="323"/>
    </location>
</feature>
<dbReference type="SUPFAM" id="SSF53927">
    <property type="entry name" value="Cytidine deaminase-like"/>
    <property type="match status" value="1"/>
</dbReference>
<evidence type="ECO:0000256" key="1">
    <source>
        <dbReference type="ARBA" id="ARBA00001947"/>
    </source>
</evidence>
<dbReference type="GO" id="GO:0004132">
    <property type="term" value="F:dCMP deaminase activity"/>
    <property type="evidence" value="ECO:0007669"/>
    <property type="project" value="UniProtKB-EC"/>
</dbReference>
<dbReference type="InterPro" id="IPR002125">
    <property type="entry name" value="CMP_dCMP_dom"/>
</dbReference>
<proteinExistence type="inferred from homology"/>
<dbReference type="GO" id="GO:0005737">
    <property type="term" value="C:cytoplasm"/>
    <property type="evidence" value="ECO:0007669"/>
    <property type="project" value="TreeGrafter"/>
</dbReference>
<reference evidence="10" key="1">
    <citation type="submission" date="2021-02" db="EMBL/GenBank/DDBJ databases">
        <authorList>
            <person name="Nowell W R."/>
        </authorList>
    </citation>
    <scope>NUCLEOTIDE SEQUENCE</scope>
</reference>
<evidence type="ECO:0000256" key="5">
    <source>
        <dbReference type="ARBA" id="ARBA00022801"/>
    </source>
</evidence>
<evidence type="ECO:0000256" key="6">
    <source>
        <dbReference type="ARBA" id="ARBA00022833"/>
    </source>
</evidence>
<dbReference type="InterPro" id="IPR016193">
    <property type="entry name" value="Cytidine_deaminase-like"/>
</dbReference>
<evidence type="ECO:0000256" key="8">
    <source>
        <dbReference type="ARBA" id="ARBA00041763"/>
    </source>
</evidence>
<dbReference type="Gene3D" id="3.40.140.10">
    <property type="entry name" value="Cytidine Deaminase, domain 2"/>
    <property type="match status" value="1"/>
</dbReference>
<evidence type="ECO:0000259" key="9">
    <source>
        <dbReference type="PROSITE" id="PS51747"/>
    </source>
</evidence>
<gene>
    <name evidence="11" type="ORF">OTI717_LOCUS10551</name>
    <name evidence="10" type="ORF">RFH988_LOCUS4508</name>
</gene>
<dbReference type="AlphaFoldDB" id="A0A813TCD0"/>
<evidence type="ECO:0000256" key="7">
    <source>
        <dbReference type="ARBA" id="ARBA00038938"/>
    </source>
</evidence>
<dbReference type="PANTHER" id="PTHR11086:SF18">
    <property type="entry name" value="DEOXYCYTIDYLATE DEAMINASE"/>
    <property type="match status" value="1"/>
</dbReference>
<keyword evidence="4" id="KW-0545">Nucleotide biosynthesis</keyword>
<comment type="similarity">
    <text evidence="2">Belongs to the cytidine and deoxycytidylate deaminase family.</text>
</comment>
<dbReference type="PROSITE" id="PS00903">
    <property type="entry name" value="CYT_DCMP_DEAMINASES_1"/>
    <property type="match status" value="1"/>
</dbReference>
<evidence type="ECO:0000313" key="12">
    <source>
        <dbReference type="Proteomes" id="UP000663882"/>
    </source>
</evidence>
<dbReference type="InterPro" id="IPR035105">
    <property type="entry name" value="Deoxycytidylate_deaminase_dom"/>
</dbReference>
<name>A0A813TCD0_9BILA</name>
<dbReference type="EMBL" id="CAJOAX010000957">
    <property type="protein sequence ID" value="CAF3670791.1"/>
    <property type="molecule type" value="Genomic_DNA"/>
</dbReference>
<evidence type="ECO:0000256" key="3">
    <source>
        <dbReference type="ARBA" id="ARBA00022723"/>
    </source>
</evidence>
<keyword evidence="6" id="KW-0862">Zinc</keyword>
<dbReference type="InterPro" id="IPR016192">
    <property type="entry name" value="APOBEC/CMP_deaminase_Zn-bd"/>
</dbReference>
<comment type="cofactor">
    <cofactor evidence="1">
        <name>Zn(2+)</name>
        <dbReference type="ChEBI" id="CHEBI:29105"/>
    </cofactor>
</comment>
<keyword evidence="5" id="KW-0378">Hydrolase</keyword>
<dbReference type="EC" id="3.5.4.12" evidence="7"/>
<evidence type="ECO:0000313" key="11">
    <source>
        <dbReference type="EMBL" id="CAF3670791.1"/>
    </source>
</evidence>
<dbReference type="CDD" id="cd01286">
    <property type="entry name" value="deoxycytidylate_deaminase"/>
    <property type="match status" value="1"/>
</dbReference>
<dbReference type="PROSITE" id="PS51747">
    <property type="entry name" value="CYT_DCMP_DEAMINASES_2"/>
    <property type="match status" value="1"/>
</dbReference>
<dbReference type="Pfam" id="PF00383">
    <property type="entry name" value="dCMP_cyt_deam_1"/>
    <property type="match status" value="1"/>
</dbReference>
<organism evidence="10 12">
    <name type="scientific">Rotaria sordida</name>
    <dbReference type="NCBI Taxonomy" id="392033"/>
    <lineage>
        <taxon>Eukaryota</taxon>
        <taxon>Metazoa</taxon>
        <taxon>Spiralia</taxon>
        <taxon>Gnathifera</taxon>
        <taxon>Rotifera</taxon>
        <taxon>Eurotatoria</taxon>
        <taxon>Bdelloidea</taxon>
        <taxon>Philodinida</taxon>
        <taxon>Philodinidae</taxon>
        <taxon>Rotaria</taxon>
    </lineage>
</organism>
<accession>A0A813TCD0</accession>
<sequence>MLIIGLIGSLSSGKHLIADILHKQYDFVILEYKDFKKKKDHAAEECLSKAKETWPKNVVIVDINSLEVMTKMHDNPQFFPIAIEGPLIIRFQRQKHVIINSLEKFVQLDDYLMFGINSNEQCIDKILENLQLDSKDISPLHKCMDICHLRLINDTNDRMNLEKKLADLLSIDSKDQQLTTTKLLCPSWDQYFLMLAWITASHGNCVRHRVGCIIADTDLRIIATGYNGTPGNIKACDQGGCKRCWNMSIEHGERLDECICIHAEESALFEAGRRLCQNATLYVTHNPCRQCSKKITQNGIKRVVYTKEYPSSLEDVRQLFEQANIEFDKQNIESIPLLRLSQ</sequence>
<dbReference type="Proteomes" id="UP000663823">
    <property type="component" value="Unassembled WGS sequence"/>
</dbReference>
<dbReference type="GO" id="GO:0008270">
    <property type="term" value="F:zinc ion binding"/>
    <property type="evidence" value="ECO:0007669"/>
    <property type="project" value="InterPro"/>
</dbReference>
<dbReference type="Proteomes" id="UP000663882">
    <property type="component" value="Unassembled WGS sequence"/>
</dbReference>